<dbReference type="InterPro" id="IPR014942">
    <property type="entry name" value="AbiEii"/>
</dbReference>
<reference evidence="1 2" key="2">
    <citation type="submission" date="2018-05" db="EMBL/GenBank/DDBJ databases">
        <authorList>
            <person name="Lanie J.A."/>
            <person name="Ng W.-L."/>
            <person name="Kazmierczak K.M."/>
            <person name="Andrzejewski T.M."/>
            <person name="Davidsen T.M."/>
            <person name="Wayne K.J."/>
            <person name="Tettelin H."/>
            <person name="Glass J.I."/>
            <person name="Rusch D."/>
            <person name="Podicherti R."/>
            <person name="Tsui H.-C.T."/>
            <person name="Winkler M.E."/>
        </authorList>
    </citation>
    <scope>NUCLEOTIDE SEQUENCE [LARGE SCALE GENOMIC DNA]</scope>
    <source>
        <strain evidence="1 2">C305</strain>
    </source>
</reference>
<proteinExistence type="predicted"/>
<dbReference type="EMBL" id="QFRJ01000002">
    <property type="protein sequence ID" value="PWH86285.1"/>
    <property type="molecule type" value="Genomic_DNA"/>
</dbReference>
<organism evidence="1 2">
    <name type="scientific">Brumimicrobium oceani</name>
    <dbReference type="NCBI Taxonomy" id="2100725"/>
    <lineage>
        <taxon>Bacteria</taxon>
        <taxon>Pseudomonadati</taxon>
        <taxon>Bacteroidota</taxon>
        <taxon>Flavobacteriia</taxon>
        <taxon>Flavobacteriales</taxon>
        <taxon>Crocinitomicaceae</taxon>
        <taxon>Brumimicrobium</taxon>
    </lineage>
</organism>
<dbReference type="AlphaFoldDB" id="A0A2U2XER8"/>
<dbReference type="Gene3D" id="3.30.460.40">
    <property type="match status" value="1"/>
</dbReference>
<protein>
    <recommendedName>
        <fullName evidence="3">Nucleotidyl transferase AbiEii/AbiGii toxin family protein</fullName>
    </recommendedName>
</protein>
<comment type="caution">
    <text evidence="1">The sequence shown here is derived from an EMBL/GenBank/DDBJ whole genome shotgun (WGS) entry which is preliminary data.</text>
</comment>
<evidence type="ECO:0008006" key="3">
    <source>
        <dbReference type="Google" id="ProtNLM"/>
    </source>
</evidence>
<dbReference type="Proteomes" id="UP000245370">
    <property type="component" value="Unassembled WGS sequence"/>
</dbReference>
<sequence length="230" mass="26633">MKNTLINRTATKKIAHALGELNNDAVFVGGAVVSLYIDDKSADDVRPTKDIDISLEITSFGELERIRKRLEQKGFYQSHEDKVVCRFRFEDIKVDVMSTKEVGWAPANQWFESGFKDLIEVEIDDITVRCLSLPYFLATKFTAFENRGGEDPRTSHDFEDIVYILNHTSTLKNQILSSENKVKNYLIHCFNKIIENRNQQEAILGNLFHENQDYRFTKIMNTLKEICSKR</sequence>
<keyword evidence="2" id="KW-1185">Reference proteome</keyword>
<dbReference type="SUPFAM" id="SSF81301">
    <property type="entry name" value="Nucleotidyltransferase"/>
    <property type="match status" value="1"/>
</dbReference>
<dbReference type="OrthoDB" id="114489at2"/>
<reference evidence="1 2" key="1">
    <citation type="submission" date="2018-05" db="EMBL/GenBank/DDBJ databases">
        <title>Brumimicrobium oceani sp. nov., isolated from coastal sediment.</title>
        <authorList>
            <person name="Kou Y."/>
        </authorList>
    </citation>
    <scope>NUCLEOTIDE SEQUENCE [LARGE SCALE GENOMIC DNA]</scope>
    <source>
        <strain evidence="1 2">C305</strain>
    </source>
</reference>
<gene>
    <name evidence="1" type="ORF">DIT68_03335</name>
</gene>
<dbReference type="Pfam" id="PF08843">
    <property type="entry name" value="AbiEii"/>
    <property type="match status" value="1"/>
</dbReference>
<dbReference type="InterPro" id="IPR043519">
    <property type="entry name" value="NT_sf"/>
</dbReference>
<evidence type="ECO:0000313" key="2">
    <source>
        <dbReference type="Proteomes" id="UP000245370"/>
    </source>
</evidence>
<evidence type="ECO:0000313" key="1">
    <source>
        <dbReference type="EMBL" id="PWH86285.1"/>
    </source>
</evidence>
<name>A0A2U2XER8_9FLAO</name>
<dbReference type="RefSeq" id="WP_109358396.1">
    <property type="nucleotide sequence ID" value="NZ_QFRJ01000002.1"/>
</dbReference>
<accession>A0A2U2XER8</accession>